<evidence type="ECO:0000313" key="1">
    <source>
        <dbReference type="EMBL" id="MBB6486980.1"/>
    </source>
</evidence>
<reference evidence="1 2" key="1">
    <citation type="submission" date="2020-08" db="EMBL/GenBank/DDBJ databases">
        <title>Genomic Encyclopedia of Type Strains, Phase IV (KMG-V): Genome sequencing to study the core and pangenomes of soil and plant-associated prokaryotes.</title>
        <authorList>
            <person name="Whitman W."/>
        </authorList>
    </citation>
    <scope>NUCLEOTIDE SEQUENCE [LARGE SCALE GENOMIC DNA]</scope>
    <source>
        <strain evidence="1 2">SEMIA 4060</strain>
    </source>
</reference>
<dbReference type="EMBL" id="JACHBG010000011">
    <property type="protein sequence ID" value="MBB6486980.1"/>
    <property type="molecule type" value="Genomic_DNA"/>
</dbReference>
<evidence type="ECO:0000313" key="2">
    <source>
        <dbReference type="Proteomes" id="UP000565576"/>
    </source>
</evidence>
<accession>A0A7X0ITY6</accession>
<sequence length="37" mass="4124">MTLTGDDIAELEALADATNVSTRGWWEKDMQLRNSAI</sequence>
<gene>
    <name evidence="1" type="ORF">GGD46_004280</name>
</gene>
<protein>
    <submittedName>
        <fullName evidence="1">Uncharacterized protein</fullName>
    </submittedName>
</protein>
<comment type="caution">
    <text evidence="1">The sequence shown here is derived from an EMBL/GenBank/DDBJ whole genome shotgun (WGS) entry which is preliminary data.</text>
</comment>
<name>A0A7X0ITY6_9HYPH</name>
<organism evidence="1 2">
    <name type="scientific">Rhizobium lusitanum</name>
    <dbReference type="NCBI Taxonomy" id="293958"/>
    <lineage>
        <taxon>Bacteria</taxon>
        <taxon>Pseudomonadati</taxon>
        <taxon>Pseudomonadota</taxon>
        <taxon>Alphaproteobacteria</taxon>
        <taxon>Hyphomicrobiales</taxon>
        <taxon>Rhizobiaceae</taxon>
        <taxon>Rhizobium/Agrobacterium group</taxon>
        <taxon>Rhizobium</taxon>
    </lineage>
</organism>
<proteinExistence type="predicted"/>
<dbReference type="Proteomes" id="UP000565576">
    <property type="component" value="Unassembled WGS sequence"/>
</dbReference>
<dbReference type="AlphaFoldDB" id="A0A7X0ITY6"/>